<evidence type="ECO:0000313" key="8">
    <source>
        <dbReference type="Proteomes" id="UP001436297"/>
    </source>
</evidence>
<keyword evidence="3" id="KW-0436">Ligase</keyword>
<dbReference type="InterPro" id="IPR020845">
    <property type="entry name" value="AMP-binding_CS"/>
</dbReference>
<dbReference type="InterPro" id="IPR000873">
    <property type="entry name" value="AMP-dep_synth/lig_dom"/>
</dbReference>
<evidence type="ECO:0000256" key="4">
    <source>
        <dbReference type="ARBA" id="ARBA00032875"/>
    </source>
</evidence>
<feature type="domain" description="AMP-binding enzyme C-terminal" evidence="6">
    <location>
        <begin position="367"/>
        <end position="439"/>
    </location>
</feature>
<evidence type="ECO:0000256" key="1">
    <source>
        <dbReference type="ARBA" id="ARBA00006432"/>
    </source>
</evidence>
<accession>A0ABZ3EFK3</accession>
<dbReference type="Gene3D" id="3.40.50.12780">
    <property type="entry name" value="N-terminal domain of ligase-like"/>
    <property type="match status" value="1"/>
</dbReference>
<dbReference type="PANTHER" id="PTHR43201:SF5">
    <property type="entry name" value="MEDIUM-CHAIN ACYL-COA LIGASE ACSF2, MITOCHONDRIAL"/>
    <property type="match status" value="1"/>
</dbReference>
<protein>
    <recommendedName>
        <fullName evidence="2">Putative long chain fatty acid-CoA ligase VraA</fullName>
    </recommendedName>
    <alternativeName>
        <fullName evidence="4">Acyl-CoA synthetase</fullName>
    </alternativeName>
</protein>
<evidence type="ECO:0000256" key="3">
    <source>
        <dbReference type="ARBA" id="ARBA00022598"/>
    </source>
</evidence>
<keyword evidence="8" id="KW-1185">Reference proteome</keyword>
<dbReference type="InterPro" id="IPR045851">
    <property type="entry name" value="AMP-bd_C_sf"/>
</dbReference>
<dbReference type="PANTHER" id="PTHR43201">
    <property type="entry name" value="ACYL-COA SYNTHETASE"/>
    <property type="match status" value="1"/>
</dbReference>
<dbReference type="Pfam" id="PF13193">
    <property type="entry name" value="AMP-binding_C"/>
    <property type="match status" value="1"/>
</dbReference>
<name>A0ABZ3EFK3_9STAP</name>
<dbReference type="Pfam" id="PF00501">
    <property type="entry name" value="AMP-binding"/>
    <property type="match status" value="1"/>
</dbReference>
<dbReference type="InterPro" id="IPR042099">
    <property type="entry name" value="ANL_N_sf"/>
</dbReference>
<feature type="domain" description="AMP-dependent synthetase/ligase" evidence="5">
    <location>
        <begin position="9"/>
        <end position="319"/>
    </location>
</feature>
<dbReference type="Proteomes" id="UP001436297">
    <property type="component" value="Chromosome"/>
</dbReference>
<sequence length="456" mass="52622">MELLNRLKRYTKERPHQCAFRFDQATLNYGELYDRVMQIKHRIAHIPKQTYVGLTLSHPMDTMIYYLALLMHECVPCLLDHRWSREQQDQLIRHYGLSYLVDDTQRVHINKDVTNQFTSDIEGLLHIGFTSGTTGLPKAYYRNEYSWIISFEENESLMLNQIETIVAPGPLSHSLSLYACVYALYSGRTFEGQHHFNAQRLLQNIEQAQQNVAMFLVPTMLAACTATKDELTQTHHIFSTGDKLHDHFRERVRHTFPKSVLIEFFGTSEASFISYNYDNQAPTHSVGKLFSNVEVKLSHQDEHHIGLLQVCSDMVFSGYVDSGSMHSLDWIETGDYASVDCNGYLFLHGRKHDRMIIGGRNVFPQVIERVAMTYPEIEEVVVMGVPHHRFGEIACMLYTASETLSKSTLRTYLSNRLARYQIPSKIIQVPRMNYTASGKIARSEMKSLYLNGRYKP</sequence>
<dbReference type="SUPFAM" id="SSF56801">
    <property type="entry name" value="Acetyl-CoA synthetase-like"/>
    <property type="match status" value="1"/>
</dbReference>
<dbReference type="PROSITE" id="PS00455">
    <property type="entry name" value="AMP_BINDING"/>
    <property type="match status" value="1"/>
</dbReference>
<comment type="similarity">
    <text evidence="1">Belongs to the ATP-dependent AMP-binding enzyme family.</text>
</comment>
<reference evidence="7 8" key="1">
    <citation type="journal article" date="2024" name="Pathogens">
        <title>Staphylococcus hsinchuensis sp. nov., Isolated from Soymilk.</title>
        <authorList>
            <person name="Wang Y.T."/>
            <person name="Lin Y.C."/>
            <person name="Hsieh Y.H."/>
            <person name="Lin Y.T."/>
            <person name="Hamada M."/>
            <person name="Chen C.C."/>
            <person name="Liou J.S."/>
            <person name="Lee A.Y."/>
            <person name="Zhang W.L."/>
            <person name="Chen Y.T."/>
            <person name="Huang C.H."/>
        </authorList>
    </citation>
    <scope>NUCLEOTIDE SEQUENCE [LARGE SCALE GENOMIC DNA]</scope>
    <source>
        <strain evidence="7 8">H164</strain>
    </source>
</reference>
<proteinExistence type="inferred from homology"/>
<dbReference type="InterPro" id="IPR025110">
    <property type="entry name" value="AMP-bd_C"/>
</dbReference>
<gene>
    <name evidence="7" type="ORF">QQM35_04595</name>
</gene>
<dbReference type="Gene3D" id="3.30.300.30">
    <property type="match status" value="1"/>
</dbReference>
<evidence type="ECO:0000256" key="2">
    <source>
        <dbReference type="ARBA" id="ARBA00017625"/>
    </source>
</evidence>
<evidence type="ECO:0000313" key="7">
    <source>
        <dbReference type="EMBL" id="XAF71378.1"/>
    </source>
</evidence>
<dbReference type="EMBL" id="CP128355">
    <property type="protein sequence ID" value="XAF71378.1"/>
    <property type="molecule type" value="Genomic_DNA"/>
</dbReference>
<dbReference type="RefSeq" id="WP_342610553.1">
    <property type="nucleotide sequence ID" value="NZ_CP128355.1"/>
</dbReference>
<evidence type="ECO:0000259" key="6">
    <source>
        <dbReference type="Pfam" id="PF13193"/>
    </source>
</evidence>
<organism evidence="7 8">
    <name type="scientific">Staphylococcus hsinchuensis</name>
    <dbReference type="NCBI Taxonomy" id="3051183"/>
    <lineage>
        <taxon>Bacteria</taxon>
        <taxon>Bacillati</taxon>
        <taxon>Bacillota</taxon>
        <taxon>Bacilli</taxon>
        <taxon>Bacillales</taxon>
        <taxon>Staphylococcaceae</taxon>
        <taxon>Staphylococcus</taxon>
    </lineage>
</organism>
<evidence type="ECO:0000259" key="5">
    <source>
        <dbReference type="Pfam" id="PF00501"/>
    </source>
</evidence>